<evidence type="ECO:0000313" key="2">
    <source>
        <dbReference type="Proteomes" id="UP001257914"/>
    </source>
</evidence>
<dbReference type="EMBL" id="JAWCUA010000007">
    <property type="protein sequence ID" value="MDU0113156.1"/>
    <property type="molecule type" value="Genomic_DNA"/>
</dbReference>
<name>A0ABU3R0E5_9GAMM</name>
<evidence type="ECO:0000313" key="1">
    <source>
        <dbReference type="EMBL" id="MDU0113156.1"/>
    </source>
</evidence>
<dbReference type="Proteomes" id="UP001257914">
    <property type="component" value="Unassembled WGS sequence"/>
</dbReference>
<comment type="caution">
    <text evidence="1">The sequence shown here is derived from an EMBL/GenBank/DDBJ whole genome shotgun (WGS) entry which is preliminary data.</text>
</comment>
<dbReference type="RefSeq" id="WP_315946758.1">
    <property type="nucleotide sequence ID" value="NZ_JAWCUA010000007.1"/>
</dbReference>
<reference evidence="1 2" key="1">
    <citation type="submission" date="2023-10" db="EMBL/GenBank/DDBJ databases">
        <title>Psychrosphaera aquimaarina strain SW33 isolated from seawater.</title>
        <authorList>
            <person name="Bayburt H."/>
            <person name="Kim J.M."/>
            <person name="Choi B.J."/>
            <person name="Jeon C.O."/>
        </authorList>
    </citation>
    <scope>NUCLEOTIDE SEQUENCE [LARGE SCALE GENOMIC DNA]</scope>
    <source>
        <strain evidence="1 2">KCTC 52743</strain>
    </source>
</reference>
<gene>
    <name evidence="1" type="ORF">RT723_09130</name>
</gene>
<proteinExistence type="predicted"/>
<protein>
    <submittedName>
        <fullName evidence="1">Uncharacterized protein</fullName>
    </submittedName>
</protein>
<accession>A0ABU3R0E5</accession>
<keyword evidence="2" id="KW-1185">Reference proteome</keyword>
<sequence length="286" mass="31819">MTTLKLVMHGFQILSQVSIVMPQGRADGNSNRIATYFINSIGRKRLTQLFKQKWLNVGNSHINGAYGGTAFQPESNLWQQTGKPPMKVAVFNPSSDDPNYLSYRCEHCALTGNKPMSTLALAEWLKRLVVNQAEPSTQLESINNFNLNLLFYGKQNNDNVTGMTAGISRILANAIVQSLLPEFVFDPNGEQAKQYLDKLTDGKWRIFQKIGWGYSGTRTAGEIIYLAHVSLPNINGGHEFTIAAQTSVSNKVDNDEEQNKVIEAGMKMQTLMNEVMLQVVGSKTEQ</sequence>
<organism evidence="1 2">
    <name type="scientific">Psychrosphaera aquimarina</name>
    <dbReference type="NCBI Taxonomy" id="2044854"/>
    <lineage>
        <taxon>Bacteria</taxon>
        <taxon>Pseudomonadati</taxon>
        <taxon>Pseudomonadota</taxon>
        <taxon>Gammaproteobacteria</taxon>
        <taxon>Alteromonadales</taxon>
        <taxon>Pseudoalteromonadaceae</taxon>
        <taxon>Psychrosphaera</taxon>
    </lineage>
</organism>